<keyword evidence="2" id="KW-1185">Reference proteome</keyword>
<sequence>MPSQNDITIPLKILDNPLNNASKQVQADFSDYSISPKSIGQPQFITMIKKQQKQLQIDAANDYQFQYSKQAAFEKQNQSSFKTRNGKLNSISQVRNALQLPHIKSQKILSIELINENDQKQSLFSGSQQQVQGGTLPNIKQQSILRLQSKSKKILVNEGNQLSQQHANEIRNRCRFAHPTLTTRQNIIKKLRIFNLERLKELDELDKMIHVIDDNSSPVKNDSNRLDVNKQFCKHHRNPSTQNIKEEKVVPTLIEVENLQNKLEQAINNLRNKDVHEFNTAKQQGNQQQQTIDPANDIKKLKDTLELFKSRSEFFKTQMKFVLEDQQKQPPQIKNQHSSFFSKYNKNQNSILKHQDFNSFNSQLNFGGLEQNSLILQSLNNLSKNQLFQNTDAQTLKSILEDDPNLMIVSKMIENTQSKQKYIPKYSQIIEIADYQNVHKLINNPFMEMSDIKCEFNLIMKEYKQQGIHEVELGKVQNSMRLQDGKDVKARIASFKLTGVKLDSSGKYHAKMIDYLPFRFLPFVFFLREDQAYEVLAQIIECDDISIGFNTARLQEVLRGHCPAEKRQEVGKFYMKSHFMGVDGKSVYNVKIKQIFYSNQLNIGCL</sequence>
<organism evidence="1 2">
    <name type="scientific">Stylonychia lemnae</name>
    <name type="common">Ciliate</name>
    <dbReference type="NCBI Taxonomy" id="5949"/>
    <lineage>
        <taxon>Eukaryota</taxon>
        <taxon>Sar</taxon>
        <taxon>Alveolata</taxon>
        <taxon>Ciliophora</taxon>
        <taxon>Intramacronucleata</taxon>
        <taxon>Spirotrichea</taxon>
        <taxon>Stichotrichia</taxon>
        <taxon>Sporadotrichida</taxon>
        <taxon>Oxytrichidae</taxon>
        <taxon>Stylonychinae</taxon>
        <taxon>Stylonychia</taxon>
    </lineage>
</organism>
<name>A0A078ARE6_STYLE</name>
<dbReference type="EMBL" id="CCKQ01013372">
    <property type="protein sequence ID" value="CDW85025.1"/>
    <property type="molecule type" value="Genomic_DNA"/>
</dbReference>
<protein>
    <submittedName>
        <fullName evidence="1">Uncharacterized protein</fullName>
    </submittedName>
</protein>
<gene>
    <name evidence="1" type="primary">Contig2420.g2604</name>
    <name evidence="1" type="ORF">STYLEM_14095</name>
</gene>
<dbReference type="InParanoid" id="A0A078ARE6"/>
<evidence type="ECO:0000313" key="2">
    <source>
        <dbReference type="Proteomes" id="UP000039865"/>
    </source>
</evidence>
<dbReference type="AlphaFoldDB" id="A0A078ARE6"/>
<proteinExistence type="predicted"/>
<evidence type="ECO:0000313" key="1">
    <source>
        <dbReference type="EMBL" id="CDW85025.1"/>
    </source>
</evidence>
<accession>A0A078ARE6</accession>
<reference evidence="1 2" key="1">
    <citation type="submission" date="2014-06" db="EMBL/GenBank/DDBJ databases">
        <authorList>
            <person name="Swart Estienne"/>
        </authorList>
    </citation>
    <scope>NUCLEOTIDE SEQUENCE [LARGE SCALE GENOMIC DNA]</scope>
    <source>
        <strain evidence="1 2">130c</strain>
    </source>
</reference>
<dbReference type="Proteomes" id="UP000039865">
    <property type="component" value="Unassembled WGS sequence"/>
</dbReference>